<dbReference type="STRING" id="1088818.A0A2I0BHE4"/>
<dbReference type="GO" id="GO:0004356">
    <property type="term" value="F:glutamine synthetase activity"/>
    <property type="evidence" value="ECO:0007669"/>
    <property type="project" value="UniProtKB-EC"/>
</dbReference>
<keyword evidence="1" id="KW-0436">Ligase</keyword>
<evidence type="ECO:0000313" key="1">
    <source>
        <dbReference type="EMBL" id="PKA67209.1"/>
    </source>
</evidence>
<accession>A0A2I0BHE4</accession>
<name>A0A2I0BHE4_9ASPA</name>
<gene>
    <name evidence="1" type="primary">GLN2</name>
    <name evidence="1" type="ORF">AXF42_Ash004701</name>
</gene>
<dbReference type="EC" id="6.3.1.2" evidence="1"/>
<dbReference type="AlphaFoldDB" id="A0A2I0BHE4"/>
<proteinExistence type="predicted"/>
<sequence length="107" mass="11837">MAQMLVPHPQCQMRIPSHSSSLKPAISANLWNSLLLNSQRPQGKSSRGSTFKVLAVHSSESGTVSRLEQLLNVDIATVTDKIIAEYIWAHTIVRSELLITKHAYMLG</sequence>
<dbReference type="OrthoDB" id="1421262at2759"/>
<reference evidence="1 2" key="1">
    <citation type="journal article" date="2017" name="Nature">
        <title>The Apostasia genome and the evolution of orchids.</title>
        <authorList>
            <person name="Zhang G.Q."/>
            <person name="Liu K.W."/>
            <person name="Li Z."/>
            <person name="Lohaus R."/>
            <person name="Hsiao Y.Y."/>
            <person name="Niu S.C."/>
            <person name="Wang J.Y."/>
            <person name="Lin Y.C."/>
            <person name="Xu Q."/>
            <person name="Chen L.J."/>
            <person name="Yoshida K."/>
            <person name="Fujiwara S."/>
            <person name="Wang Z.W."/>
            <person name="Zhang Y.Q."/>
            <person name="Mitsuda N."/>
            <person name="Wang M."/>
            <person name="Liu G.H."/>
            <person name="Pecoraro L."/>
            <person name="Huang H.X."/>
            <person name="Xiao X.J."/>
            <person name="Lin M."/>
            <person name="Wu X.Y."/>
            <person name="Wu W.L."/>
            <person name="Chen Y.Y."/>
            <person name="Chang S.B."/>
            <person name="Sakamoto S."/>
            <person name="Ohme-Takagi M."/>
            <person name="Yagi M."/>
            <person name="Zeng S.J."/>
            <person name="Shen C.Y."/>
            <person name="Yeh C.M."/>
            <person name="Luo Y.B."/>
            <person name="Tsai W.C."/>
            <person name="Van de Peer Y."/>
            <person name="Liu Z.J."/>
        </authorList>
    </citation>
    <scope>NUCLEOTIDE SEQUENCE [LARGE SCALE GENOMIC DNA]</scope>
    <source>
        <strain evidence="2">cv. Shenzhen</strain>
        <tissue evidence="1">Stem</tissue>
    </source>
</reference>
<organism evidence="1 2">
    <name type="scientific">Apostasia shenzhenica</name>
    <dbReference type="NCBI Taxonomy" id="1088818"/>
    <lineage>
        <taxon>Eukaryota</taxon>
        <taxon>Viridiplantae</taxon>
        <taxon>Streptophyta</taxon>
        <taxon>Embryophyta</taxon>
        <taxon>Tracheophyta</taxon>
        <taxon>Spermatophyta</taxon>
        <taxon>Magnoliopsida</taxon>
        <taxon>Liliopsida</taxon>
        <taxon>Asparagales</taxon>
        <taxon>Orchidaceae</taxon>
        <taxon>Apostasioideae</taxon>
        <taxon>Apostasia</taxon>
    </lineage>
</organism>
<dbReference type="EMBL" id="KZ451883">
    <property type="protein sequence ID" value="PKA67209.1"/>
    <property type="molecule type" value="Genomic_DNA"/>
</dbReference>
<protein>
    <submittedName>
        <fullName evidence="1">Glutamine synthetase, chloroplastic/mitochondrial</fullName>
        <ecNumber evidence="1">6.3.1.2</ecNumber>
    </submittedName>
</protein>
<evidence type="ECO:0000313" key="2">
    <source>
        <dbReference type="Proteomes" id="UP000236161"/>
    </source>
</evidence>
<dbReference type="Proteomes" id="UP000236161">
    <property type="component" value="Unassembled WGS sequence"/>
</dbReference>
<keyword evidence="2" id="KW-1185">Reference proteome</keyword>